<gene>
    <name evidence="2" type="ORF">EA686_10470</name>
</gene>
<accession>A0A3R9TT14</accession>
<comment type="caution">
    <text evidence="2">The sequence shown here is derived from an EMBL/GenBank/DDBJ whole genome shotgun (WGS) entry which is preliminary data.</text>
</comment>
<feature type="non-terminal residue" evidence="2">
    <location>
        <position position="1"/>
    </location>
</feature>
<protein>
    <submittedName>
        <fullName evidence="2">Uncharacterized protein</fullName>
    </submittedName>
</protein>
<feature type="transmembrane region" description="Helical" evidence="1">
    <location>
        <begin position="45"/>
        <end position="66"/>
    </location>
</feature>
<evidence type="ECO:0000313" key="3">
    <source>
        <dbReference type="Proteomes" id="UP000280073"/>
    </source>
</evidence>
<organism evidence="2 3">
    <name type="scientific">Acinetobacter baumannii</name>
    <dbReference type="NCBI Taxonomy" id="470"/>
    <lineage>
        <taxon>Bacteria</taxon>
        <taxon>Pseudomonadati</taxon>
        <taxon>Pseudomonadota</taxon>
        <taxon>Gammaproteobacteria</taxon>
        <taxon>Moraxellales</taxon>
        <taxon>Moraxellaceae</taxon>
        <taxon>Acinetobacter</taxon>
        <taxon>Acinetobacter calcoaceticus/baumannii complex</taxon>
    </lineage>
</organism>
<keyword evidence="1" id="KW-0472">Membrane</keyword>
<keyword evidence="1" id="KW-0812">Transmembrane</keyword>
<dbReference type="Proteomes" id="UP000280073">
    <property type="component" value="Unassembled WGS sequence"/>
</dbReference>
<keyword evidence="1" id="KW-1133">Transmembrane helix</keyword>
<dbReference type="AlphaFoldDB" id="A0A3R9TT14"/>
<name>A0A3R9TT14_ACIBA</name>
<evidence type="ECO:0000256" key="1">
    <source>
        <dbReference type="SAM" id="Phobius"/>
    </source>
</evidence>
<dbReference type="EMBL" id="RFDI01000489">
    <property type="protein sequence ID" value="RSR57334.1"/>
    <property type="molecule type" value="Genomic_DNA"/>
</dbReference>
<reference evidence="2 3" key="1">
    <citation type="submission" date="2018-10" db="EMBL/GenBank/DDBJ databases">
        <title>GWAS and RNA-Seq identify cryptic mechanisms of antimicrobial resistance in Acinetobacter baumannii.</title>
        <authorList>
            <person name="Sahl J.W."/>
        </authorList>
    </citation>
    <scope>NUCLEOTIDE SEQUENCE [LARGE SCALE GENOMIC DNA]</scope>
    <source>
        <strain evidence="2 3">TG28175</strain>
    </source>
</reference>
<proteinExistence type="predicted"/>
<evidence type="ECO:0000313" key="2">
    <source>
        <dbReference type="EMBL" id="RSR57334.1"/>
    </source>
</evidence>
<feature type="transmembrane region" description="Helical" evidence="1">
    <location>
        <begin position="12"/>
        <end position="33"/>
    </location>
</feature>
<sequence>YESTPEHVSTNLIGYIFIVLSIVVVPLDLILTTTYPDLLGTFGSYISWISLVVGAILLLLLISSIIRRVRKNGSN</sequence>